<gene>
    <name evidence="8" type="primary">hrpB</name>
    <name evidence="8" type="ORF">WMW72_19745</name>
</gene>
<feature type="region of interest" description="Disordered" evidence="5">
    <location>
        <begin position="821"/>
        <end position="840"/>
    </location>
</feature>
<evidence type="ECO:0000256" key="4">
    <source>
        <dbReference type="ARBA" id="ARBA00022840"/>
    </source>
</evidence>
<dbReference type="SMART" id="SM00847">
    <property type="entry name" value="HA2"/>
    <property type="match status" value="1"/>
</dbReference>
<dbReference type="Gene3D" id="1.20.120.1080">
    <property type="match status" value="1"/>
</dbReference>
<dbReference type="PIRSF" id="PIRSF005496">
    <property type="entry name" value="ATP_hel_hrpB"/>
    <property type="match status" value="1"/>
</dbReference>
<evidence type="ECO:0000256" key="1">
    <source>
        <dbReference type="ARBA" id="ARBA00022741"/>
    </source>
</evidence>
<dbReference type="Pfam" id="PF00270">
    <property type="entry name" value="DEAD"/>
    <property type="match status" value="1"/>
</dbReference>
<dbReference type="NCBIfam" id="TIGR01970">
    <property type="entry name" value="DEAH_box_HrpB"/>
    <property type="match status" value="1"/>
</dbReference>
<comment type="caution">
    <text evidence="8">The sequence shown here is derived from an EMBL/GenBank/DDBJ whole genome shotgun (WGS) entry which is preliminary data.</text>
</comment>
<dbReference type="InterPro" id="IPR001650">
    <property type="entry name" value="Helicase_C-like"/>
</dbReference>
<dbReference type="PANTHER" id="PTHR43519:SF1">
    <property type="entry name" value="ATP-DEPENDENT RNA HELICASE HRPB"/>
    <property type="match status" value="1"/>
</dbReference>
<dbReference type="CDD" id="cd18791">
    <property type="entry name" value="SF2_C_RHA"/>
    <property type="match status" value="1"/>
</dbReference>
<dbReference type="InterPro" id="IPR011545">
    <property type="entry name" value="DEAD/DEAH_box_helicase_dom"/>
</dbReference>
<proteinExistence type="predicted"/>
<evidence type="ECO:0000256" key="5">
    <source>
        <dbReference type="SAM" id="MobiDB-lite"/>
    </source>
</evidence>
<evidence type="ECO:0000259" key="7">
    <source>
        <dbReference type="PROSITE" id="PS51194"/>
    </source>
</evidence>
<dbReference type="InterPro" id="IPR013689">
    <property type="entry name" value="RNA_helicase_ATP-dep_HrpB_C"/>
</dbReference>
<dbReference type="PROSITE" id="PS51194">
    <property type="entry name" value="HELICASE_CTER"/>
    <property type="match status" value="1"/>
</dbReference>
<accession>A0ABU9DPI2</accession>
<keyword evidence="9" id="KW-1185">Reference proteome</keyword>
<dbReference type="Proteomes" id="UP001469365">
    <property type="component" value="Unassembled WGS sequence"/>
</dbReference>
<dbReference type="InterPro" id="IPR007502">
    <property type="entry name" value="Helicase-assoc_dom"/>
</dbReference>
<dbReference type="InterPro" id="IPR027417">
    <property type="entry name" value="P-loop_NTPase"/>
</dbReference>
<dbReference type="CDD" id="cd17990">
    <property type="entry name" value="DEXHc_HrpB"/>
    <property type="match status" value="1"/>
</dbReference>
<dbReference type="Pfam" id="PF00271">
    <property type="entry name" value="Helicase_C"/>
    <property type="match status" value="1"/>
</dbReference>
<dbReference type="SUPFAM" id="SSF52540">
    <property type="entry name" value="P-loop containing nucleoside triphosphate hydrolases"/>
    <property type="match status" value="2"/>
</dbReference>
<evidence type="ECO:0000256" key="2">
    <source>
        <dbReference type="ARBA" id="ARBA00022801"/>
    </source>
</evidence>
<evidence type="ECO:0000313" key="9">
    <source>
        <dbReference type="Proteomes" id="UP001469365"/>
    </source>
</evidence>
<dbReference type="GO" id="GO:0003724">
    <property type="term" value="F:RNA helicase activity"/>
    <property type="evidence" value="ECO:0007669"/>
    <property type="project" value="UniProtKB-EC"/>
</dbReference>
<keyword evidence="4" id="KW-0067">ATP-binding</keyword>
<dbReference type="EMBL" id="JBBPCC010000013">
    <property type="protein sequence ID" value="MEK8130141.1"/>
    <property type="molecule type" value="Genomic_DNA"/>
</dbReference>
<feature type="domain" description="Helicase ATP-binding" evidence="6">
    <location>
        <begin position="15"/>
        <end position="179"/>
    </location>
</feature>
<dbReference type="RefSeq" id="WP_341417269.1">
    <property type="nucleotide sequence ID" value="NZ_JBBPCC010000013.1"/>
</dbReference>
<name>A0ABU9DPI2_9BACL</name>
<organism evidence="8 9">
    <name type="scientific">Paenibacillus filicis</name>
    <dbReference type="NCBI Taxonomy" id="669464"/>
    <lineage>
        <taxon>Bacteria</taxon>
        <taxon>Bacillati</taxon>
        <taxon>Bacillota</taxon>
        <taxon>Bacilli</taxon>
        <taxon>Bacillales</taxon>
        <taxon>Paenibacillaceae</taxon>
        <taxon>Paenibacillus</taxon>
    </lineage>
</organism>
<dbReference type="InterPro" id="IPR014001">
    <property type="entry name" value="Helicase_ATP-bd"/>
</dbReference>
<dbReference type="InterPro" id="IPR049614">
    <property type="entry name" value="HrpB_DEXH"/>
</dbReference>
<dbReference type="InterPro" id="IPR056329">
    <property type="entry name" value="CON_HrpB"/>
</dbReference>
<dbReference type="SMART" id="SM00487">
    <property type="entry name" value="DEXDc"/>
    <property type="match status" value="1"/>
</dbReference>
<keyword evidence="2 8" id="KW-0378">Hydrolase</keyword>
<evidence type="ECO:0000313" key="8">
    <source>
        <dbReference type="EMBL" id="MEK8130141.1"/>
    </source>
</evidence>
<evidence type="ECO:0000259" key="6">
    <source>
        <dbReference type="PROSITE" id="PS51192"/>
    </source>
</evidence>
<evidence type="ECO:0000256" key="3">
    <source>
        <dbReference type="ARBA" id="ARBA00022806"/>
    </source>
</evidence>
<dbReference type="InterPro" id="IPR010225">
    <property type="entry name" value="HrpB"/>
</dbReference>
<protein>
    <submittedName>
        <fullName evidence="8">ATP-dependent helicase HrpB</fullName>
        <ecNumber evidence="8">3.6.4.13</ecNumber>
    </submittedName>
</protein>
<dbReference type="Pfam" id="PF08482">
    <property type="entry name" value="HrpB_C"/>
    <property type="match status" value="1"/>
</dbReference>
<dbReference type="GO" id="GO:0016787">
    <property type="term" value="F:hydrolase activity"/>
    <property type="evidence" value="ECO:0007669"/>
    <property type="project" value="UniProtKB-KW"/>
</dbReference>
<sequence length="840" mass="92493">MFKELPIDKVLPELRDTLGTHTRAVLVAEPGAGKTTRVPLALLQEPWLQGRKLLLLEPRRLAAKAAARHMAGALGEQVGETVGYRVRLETKVSARTRIEVITEGVLIRMLQHDPFLEEAGIVLFDEFHERSLHADLGLALCLEAQGALREELRLLVMSATLDAAAVSTLMEQAPVIVSEGRSYPVETRYVPPARPEERIEQTAVRVIEAACRDEEGDLLVFLPGAPEIRRVEAALADRIRTMGVRIAPLYGMLAPQAQEAALRPAAPGERKVVLSTPIAESSLTVDGVRIVIDTGLMRTPRFSPRTGMTRLETQRVSRASADQRRGRAGRQSPGVCYRLWSEAEDRMLREHRVPEMAEADLAPLALELAAWGASDPAALRWLTPPPAAAYEQARELLRQLGALDAHGGLTAHGREMAELGMEPRLAHMTLRAIPLGLGEAACELAALLQERDLFRGPQGAADGDIRQRYGALQAFIRESQTGRSQGADDAARRRVVDEAAQWKRKLGLGREAARGAEERCGLLLALAYPDRIAQSRGDGRFLLSGGRGAVFAKTQSLSFAPFLAVAELDDQGTDSRILLAAPIAEDELYACLEPSMVKESAVYWDAQARNVRARQRVKLGALVLKESVWAKPDPESVLAALLEGVRAEGLGLLTWSKPAKQLRERLSFMHRHTGGGAHGWPDVSDEALLATLEDWLAPHAYGMKQREELQRLQPGALLEGMLSWLQRQALETHAPTHWTVPSGSRIPIDYSDPDAPLLAVRLQEMFGLQQTPLLAEGRVPLVLHLLSPAHRPVQVTRDLASFWRDAYFEVKKDLKGRYPKHVWPDDPLSATPTNRAKPRV</sequence>
<dbReference type="Pfam" id="PF24473">
    <property type="entry name" value="CON_HrpB"/>
    <property type="match status" value="1"/>
</dbReference>
<dbReference type="Gene3D" id="3.40.50.300">
    <property type="entry name" value="P-loop containing nucleotide triphosphate hydrolases"/>
    <property type="match status" value="2"/>
</dbReference>
<feature type="domain" description="Helicase C-terminal" evidence="7">
    <location>
        <begin position="198"/>
        <end position="372"/>
    </location>
</feature>
<dbReference type="PROSITE" id="PS51192">
    <property type="entry name" value="HELICASE_ATP_BIND_1"/>
    <property type="match status" value="1"/>
</dbReference>
<dbReference type="EC" id="3.6.4.13" evidence="8"/>
<keyword evidence="1" id="KW-0547">Nucleotide-binding</keyword>
<reference evidence="8 9" key="1">
    <citation type="submission" date="2024-04" db="EMBL/GenBank/DDBJ databases">
        <title>draft genome sequnece of Paenibacillus filicis.</title>
        <authorList>
            <person name="Kim D.-U."/>
        </authorList>
    </citation>
    <scope>NUCLEOTIDE SEQUENCE [LARGE SCALE GENOMIC DNA]</scope>
    <source>
        <strain evidence="8 9">KACC14197</strain>
    </source>
</reference>
<dbReference type="PANTHER" id="PTHR43519">
    <property type="entry name" value="ATP-DEPENDENT RNA HELICASE HRPB"/>
    <property type="match status" value="1"/>
</dbReference>
<dbReference type="SMART" id="SM00490">
    <property type="entry name" value="HELICc"/>
    <property type="match status" value="1"/>
</dbReference>
<keyword evidence="3 8" id="KW-0347">Helicase</keyword>